<dbReference type="GO" id="GO:0019239">
    <property type="term" value="F:deaminase activity"/>
    <property type="evidence" value="ECO:0007669"/>
    <property type="project" value="TreeGrafter"/>
</dbReference>
<name>A0A1L3SQH9_9HYPH</name>
<dbReference type="Pfam" id="PF01042">
    <property type="entry name" value="Ribonuc_L-PSP"/>
    <property type="match status" value="1"/>
</dbReference>
<dbReference type="Gene3D" id="3.30.1330.40">
    <property type="entry name" value="RutC-like"/>
    <property type="match status" value="1"/>
</dbReference>
<protein>
    <recommendedName>
        <fullName evidence="4">Enamine deaminase RidA</fullName>
    </recommendedName>
</protein>
<dbReference type="OrthoDB" id="9808943at2"/>
<evidence type="ECO:0008006" key="4">
    <source>
        <dbReference type="Google" id="ProtNLM"/>
    </source>
</evidence>
<proteinExistence type="inferred from homology"/>
<evidence type="ECO:0000313" key="2">
    <source>
        <dbReference type="EMBL" id="APH71677.1"/>
    </source>
</evidence>
<comment type="similarity">
    <text evidence="1">Belongs to the RutC family.</text>
</comment>
<dbReference type="STRING" id="1670800.BSQ44_10085"/>
<keyword evidence="3" id="KW-1185">Reference proteome</keyword>
<dbReference type="KEGG" id="meso:BSQ44_10085"/>
<gene>
    <name evidence="2" type="ORF">BSQ44_10085</name>
</gene>
<organism evidence="2 3">
    <name type="scientific">Aquibium oceanicum</name>
    <dbReference type="NCBI Taxonomy" id="1670800"/>
    <lineage>
        <taxon>Bacteria</taxon>
        <taxon>Pseudomonadati</taxon>
        <taxon>Pseudomonadota</taxon>
        <taxon>Alphaproteobacteria</taxon>
        <taxon>Hyphomicrobiales</taxon>
        <taxon>Phyllobacteriaceae</taxon>
        <taxon>Aquibium</taxon>
    </lineage>
</organism>
<evidence type="ECO:0000256" key="1">
    <source>
        <dbReference type="ARBA" id="ARBA00010552"/>
    </source>
</evidence>
<dbReference type="InterPro" id="IPR035959">
    <property type="entry name" value="RutC-like_sf"/>
</dbReference>
<dbReference type="GO" id="GO:0005829">
    <property type="term" value="C:cytosol"/>
    <property type="evidence" value="ECO:0007669"/>
    <property type="project" value="TreeGrafter"/>
</dbReference>
<accession>A0A1L3SQH9</accession>
<dbReference type="PANTHER" id="PTHR11803">
    <property type="entry name" value="2-IMINOBUTANOATE/2-IMINOPROPANOATE DEAMINASE RIDA"/>
    <property type="match status" value="1"/>
</dbReference>
<dbReference type="InterPro" id="IPR006175">
    <property type="entry name" value="YjgF/YER057c/UK114"/>
</dbReference>
<dbReference type="AlphaFoldDB" id="A0A1L3SQH9"/>
<dbReference type="EMBL" id="CP018171">
    <property type="protein sequence ID" value="APH71677.1"/>
    <property type="molecule type" value="Genomic_DNA"/>
</dbReference>
<reference evidence="3" key="1">
    <citation type="submission" date="2016-11" db="EMBL/GenBank/DDBJ databases">
        <title>Mesorhizobium oceanicum sp. nov., isolated from deep seawater in South China Sea.</title>
        <authorList>
            <person name="Fu G.-Y."/>
        </authorList>
    </citation>
    <scope>NUCLEOTIDE SEQUENCE [LARGE SCALE GENOMIC DNA]</scope>
    <source>
        <strain evidence="3">B7</strain>
    </source>
</reference>
<dbReference type="PANTHER" id="PTHR11803:SF58">
    <property type="entry name" value="PROTEIN HMF1-RELATED"/>
    <property type="match status" value="1"/>
</dbReference>
<dbReference type="SUPFAM" id="SSF55298">
    <property type="entry name" value="YjgF-like"/>
    <property type="match status" value="1"/>
</dbReference>
<evidence type="ECO:0000313" key="3">
    <source>
        <dbReference type="Proteomes" id="UP000182840"/>
    </source>
</evidence>
<dbReference type="CDD" id="cd00448">
    <property type="entry name" value="YjgF_YER057c_UK114_family"/>
    <property type="match status" value="1"/>
</dbReference>
<sequence>MTAPLFIADERHWDETKPMCHLVKAGDFVWLSGIVAYDEHGKVVGAGDIPAQARQIFTNMQRRLGLVGCDLKSVIRLTTYLTTPMTDMTFTRQYWEVRQEFFGNHRPASTGIQVAALMLPELLVEVDAVAYAPDAVAGPEARLLSGN</sequence>
<dbReference type="Proteomes" id="UP000182840">
    <property type="component" value="Chromosome"/>
</dbReference>
<dbReference type="RefSeq" id="WP_072603614.1">
    <property type="nucleotide sequence ID" value="NZ_CP018171.1"/>
</dbReference>